<reference evidence="1" key="2">
    <citation type="submission" date="2020-11" db="EMBL/GenBank/DDBJ databases">
        <authorList>
            <person name="McCartney M.A."/>
            <person name="Auch B."/>
            <person name="Kono T."/>
            <person name="Mallez S."/>
            <person name="Becker A."/>
            <person name="Gohl D.M."/>
            <person name="Silverstein K.A.T."/>
            <person name="Koren S."/>
            <person name="Bechman K.B."/>
            <person name="Herman A."/>
            <person name="Abrahante J.E."/>
            <person name="Garbe J."/>
        </authorList>
    </citation>
    <scope>NUCLEOTIDE SEQUENCE</scope>
    <source>
        <strain evidence="1">Duluth1</strain>
        <tissue evidence="1">Whole animal</tissue>
    </source>
</reference>
<accession>A0A9D4LWD1</accession>
<keyword evidence="2" id="KW-1185">Reference proteome</keyword>
<dbReference type="AlphaFoldDB" id="A0A9D4LWD1"/>
<sequence length="144" mass="17250">MRDWIYNGPLYLLGNYYMIPERNLIVASELSNEQQLLWVRIITDMMEEGPRLLLRLKTFRQAIIGYPEPLIWYSKMRTEMEMWMLELYNRLMEIMDTNSMVDETDTIVQTCRKRTTKIRRGVLWRMDLEGSTVNGINITETMLS</sequence>
<reference evidence="1" key="1">
    <citation type="journal article" date="2019" name="bioRxiv">
        <title>The Genome of the Zebra Mussel, Dreissena polymorpha: A Resource for Invasive Species Research.</title>
        <authorList>
            <person name="McCartney M.A."/>
            <person name="Auch B."/>
            <person name="Kono T."/>
            <person name="Mallez S."/>
            <person name="Zhang Y."/>
            <person name="Obille A."/>
            <person name="Becker A."/>
            <person name="Abrahante J.E."/>
            <person name="Garbe J."/>
            <person name="Badalamenti J.P."/>
            <person name="Herman A."/>
            <person name="Mangelson H."/>
            <person name="Liachko I."/>
            <person name="Sullivan S."/>
            <person name="Sone E.D."/>
            <person name="Koren S."/>
            <person name="Silverstein K.A.T."/>
            <person name="Beckman K.B."/>
            <person name="Gohl D.M."/>
        </authorList>
    </citation>
    <scope>NUCLEOTIDE SEQUENCE</scope>
    <source>
        <strain evidence="1">Duluth1</strain>
        <tissue evidence="1">Whole animal</tissue>
    </source>
</reference>
<organism evidence="1 2">
    <name type="scientific">Dreissena polymorpha</name>
    <name type="common">Zebra mussel</name>
    <name type="synonym">Mytilus polymorpha</name>
    <dbReference type="NCBI Taxonomy" id="45954"/>
    <lineage>
        <taxon>Eukaryota</taxon>
        <taxon>Metazoa</taxon>
        <taxon>Spiralia</taxon>
        <taxon>Lophotrochozoa</taxon>
        <taxon>Mollusca</taxon>
        <taxon>Bivalvia</taxon>
        <taxon>Autobranchia</taxon>
        <taxon>Heteroconchia</taxon>
        <taxon>Euheterodonta</taxon>
        <taxon>Imparidentia</taxon>
        <taxon>Neoheterodontei</taxon>
        <taxon>Myida</taxon>
        <taxon>Dreissenoidea</taxon>
        <taxon>Dreissenidae</taxon>
        <taxon>Dreissena</taxon>
    </lineage>
</organism>
<name>A0A9D4LWD1_DREPO</name>
<protein>
    <submittedName>
        <fullName evidence="1">Uncharacterized protein</fullName>
    </submittedName>
</protein>
<proteinExistence type="predicted"/>
<gene>
    <name evidence="1" type="ORF">DPMN_027990</name>
</gene>
<dbReference type="Proteomes" id="UP000828390">
    <property type="component" value="Unassembled WGS sequence"/>
</dbReference>
<comment type="caution">
    <text evidence="1">The sequence shown here is derived from an EMBL/GenBank/DDBJ whole genome shotgun (WGS) entry which is preliminary data.</text>
</comment>
<dbReference type="EMBL" id="JAIWYP010000002">
    <property type="protein sequence ID" value="KAH3864957.1"/>
    <property type="molecule type" value="Genomic_DNA"/>
</dbReference>
<evidence type="ECO:0000313" key="2">
    <source>
        <dbReference type="Proteomes" id="UP000828390"/>
    </source>
</evidence>
<evidence type="ECO:0000313" key="1">
    <source>
        <dbReference type="EMBL" id="KAH3864957.1"/>
    </source>
</evidence>